<name>A0AA38FWU3_TAXCH</name>
<dbReference type="EMBL" id="JAHRHJ020000006">
    <property type="protein sequence ID" value="KAH9310528.1"/>
    <property type="molecule type" value="Genomic_DNA"/>
</dbReference>
<organism evidence="1 2">
    <name type="scientific">Taxus chinensis</name>
    <name type="common">Chinese yew</name>
    <name type="synonym">Taxus wallichiana var. chinensis</name>
    <dbReference type="NCBI Taxonomy" id="29808"/>
    <lineage>
        <taxon>Eukaryota</taxon>
        <taxon>Viridiplantae</taxon>
        <taxon>Streptophyta</taxon>
        <taxon>Embryophyta</taxon>
        <taxon>Tracheophyta</taxon>
        <taxon>Spermatophyta</taxon>
        <taxon>Pinopsida</taxon>
        <taxon>Pinidae</taxon>
        <taxon>Conifers II</taxon>
        <taxon>Cupressales</taxon>
        <taxon>Taxaceae</taxon>
        <taxon>Taxus</taxon>
    </lineage>
</organism>
<gene>
    <name evidence="1" type="ORF">KI387_025563</name>
</gene>
<feature type="non-terminal residue" evidence="1">
    <location>
        <position position="73"/>
    </location>
</feature>
<dbReference type="Proteomes" id="UP000824469">
    <property type="component" value="Unassembled WGS sequence"/>
</dbReference>
<dbReference type="AlphaFoldDB" id="A0AA38FWU3"/>
<evidence type="ECO:0000313" key="1">
    <source>
        <dbReference type="EMBL" id="KAH9310528.1"/>
    </source>
</evidence>
<reference evidence="1 2" key="1">
    <citation type="journal article" date="2021" name="Nat. Plants">
        <title>The Taxus genome provides insights into paclitaxel biosynthesis.</title>
        <authorList>
            <person name="Xiong X."/>
            <person name="Gou J."/>
            <person name="Liao Q."/>
            <person name="Li Y."/>
            <person name="Zhou Q."/>
            <person name="Bi G."/>
            <person name="Li C."/>
            <person name="Du R."/>
            <person name="Wang X."/>
            <person name="Sun T."/>
            <person name="Guo L."/>
            <person name="Liang H."/>
            <person name="Lu P."/>
            <person name="Wu Y."/>
            <person name="Zhang Z."/>
            <person name="Ro D.K."/>
            <person name="Shang Y."/>
            <person name="Huang S."/>
            <person name="Yan J."/>
        </authorList>
    </citation>
    <scope>NUCLEOTIDE SEQUENCE [LARGE SCALE GENOMIC DNA]</scope>
    <source>
        <strain evidence="1">Ta-2019</strain>
    </source>
</reference>
<feature type="non-terminal residue" evidence="1">
    <location>
        <position position="1"/>
    </location>
</feature>
<keyword evidence="2" id="KW-1185">Reference proteome</keyword>
<comment type="caution">
    <text evidence="1">The sequence shown here is derived from an EMBL/GenBank/DDBJ whole genome shotgun (WGS) entry which is preliminary data.</text>
</comment>
<sequence length="73" mass="8089">LKAYILLDVSTKKVVVNRDVTVNEHIPYFTTTGTVSDFESCFPSNDSIKSCDVEAKKDYSSSVESHSREGIVT</sequence>
<evidence type="ECO:0000313" key="2">
    <source>
        <dbReference type="Proteomes" id="UP000824469"/>
    </source>
</evidence>
<protein>
    <submittedName>
        <fullName evidence="1">Uncharacterized protein</fullName>
    </submittedName>
</protein>
<accession>A0AA38FWU3</accession>
<proteinExistence type="predicted"/>